<organism evidence="3">
    <name type="scientific">freshwater metagenome</name>
    <dbReference type="NCBI Taxonomy" id="449393"/>
    <lineage>
        <taxon>unclassified sequences</taxon>
        <taxon>metagenomes</taxon>
        <taxon>ecological metagenomes</taxon>
    </lineage>
</organism>
<evidence type="ECO:0000313" key="3">
    <source>
        <dbReference type="EMBL" id="CAB4873071.1"/>
    </source>
</evidence>
<proteinExistence type="predicted"/>
<dbReference type="EMBL" id="CAEZZS010000048">
    <property type="protein sequence ID" value="CAB4780590.1"/>
    <property type="molecule type" value="Genomic_DNA"/>
</dbReference>
<dbReference type="AlphaFoldDB" id="A0A6J7DQY2"/>
<reference evidence="3" key="1">
    <citation type="submission" date="2020-05" db="EMBL/GenBank/DDBJ databases">
        <authorList>
            <person name="Chiriac C."/>
            <person name="Salcher M."/>
            <person name="Ghai R."/>
            <person name="Kavagutti S V."/>
        </authorList>
    </citation>
    <scope>NUCLEOTIDE SEQUENCE</scope>
</reference>
<accession>A0A6J7DQY2</accession>
<protein>
    <submittedName>
        <fullName evidence="3">Unannotated protein</fullName>
    </submittedName>
</protein>
<evidence type="ECO:0000313" key="2">
    <source>
        <dbReference type="EMBL" id="CAB4780590.1"/>
    </source>
</evidence>
<name>A0A6J7DQY2_9ZZZZ</name>
<evidence type="ECO:0000313" key="1">
    <source>
        <dbReference type="EMBL" id="CAB4681282.1"/>
    </source>
</evidence>
<gene>
    <name evidence="1" type="ORF">UFOPK2360_00573</name>
    <name evidence="2" type="ORF">UFOPK2922_01009</name>
    <name evidence="3" type="ORF">UFOPK3306_01053</name>
</gene>
<sequence>MRKVAKPSITTLAISALLLLSGCGAGPDAQTRLSSQLTDGIEANIGDLRLVNVLLVAQPDGSAVLVGTVVNNGKTSDRISAIIANSVEATLTPFAPALNIGGKAVFSGDSANAIAVFPEINAKIGDRIPVEFTFSGSGKLKVDLLVREKSAEFASVNGAPLTN</sequence>
<dbReference type="EMBL" id="CAFBLI010000090">
    <property type="protein sequence ID" value="CAB4873071.1"/>
    <property type="molecule type" value="Genomic_DNA"/>
</dbReference>
<dbReference type="EMBL" id="CAEZXH010000025">
    <property type="protein sequence ID" value="CAB4681282.1"/>
    <property type="molecule type" value="Genomic_DNA"/>
</dbReference>
<dbReference type="PROSITE" id="PS51257">
    <property type="entry name" value="PROKAR_LIPOPROTEIN"/>
    <property type="match status" value="1"/>
</dbReference>